<dbReference type="SUPFAM" id="SSF52200">
    <property type="entry name" value="Toll/Interleukin receptor TIR domain"/>
    <property type="match status" value="1"/>
</dbReference>
<gene>
    <name evidence="4" type="ORF">NZH93_11870</name>
</gene>
<organism evidence="4 5">
    <name type="scientific">Umezawaea endophytica</name>
    <dbReference type="NCBI Taxonomy" id="1654476"/>
    <lineage>
        <taxon>Bacteria</taxon>
        <taxon>Bacillati</taxon>
        <taxon>Actinomycetota</taxon>
        <taxon>Actinomycetes</taxon>
        <taxon>Pseudonocardiales</taxon>
        <taxon>Pseudonocardiaceae</taxon>
        <taxon>Umezawaea</taxon>
    </lineage>
</organism>
<feature type="transmembrane region" description="Helical" evidence="2">
    <location>
        <begin position="187"/>
        <end position="208"/>
    </location>
</feature>
<dbReference type="InterPro" id="IPR015943">
    <property type="entry name" value="WD40/YVTN_repeat-like_dom_sf"/>
</dbReference>
<dbReference type="InterPro" id="IPR000157">
    <property type="entry name" value="TIR_dom"/>
</dbReference>
<comment type="caution">
    <text evidence="4">The sequence shown here is derived from an EMBL/GenBank/DDBJ whole genome shotgun (WGS) entry which is preliminary data.</text>
</comment>
<accession>A0A9X3A129</accession>
<dbReference type="Gene3D" id="2.130.10.10">
    <property type="entry name" value="YVTN repeat-like/Quinoprotein amine dehydrogenase"/>
    <property type="match status" value="2"/>
</dbReference>
<dbReference type="PROSITE" id="PS50104">
    <property type="entry name" value="TIR"/>
    <property type="match status" value="1"/>
</dbReference>
<dbReference type="SUPFAM" id="SSF82171">
    <property type="entry name" value="DPP6 N-terminal domain-like"/>
    <property type="match status" value="1"/>
</dbReference>
<evidence type="ECO:0000256" key="1">
    <source>
        <dbReference type="SAM" id="MobiDB-lite"/>
    </source>
</evidence>
<evidence type="ECO:0000313" key="4">
    <source>
        <dbReference type="EMBL" id="MCS7477553.1"/>
    </source>
</evidence>
<reference evidence="4" key="1">
    <citation type="submission" date="2022-08" db="EMBL/GenBank/DDBJ databases">
        <authorList>
            <person name="Tistechok S."/>
            <person name="Samborskyy M."/>
            <person name="Roman I."/>
        </authorList>
    </citation>
    <scope>NUCLEOTIDE SEQUENCE</scope>
    <source>
        <strain evidence="4">DSM 103496</strain>
    </source>
</reference>
<keyword evidence="5" id="KW-1185">Reference proteome</keyword>
<dbReference type="Gene3D" id="3.40.50.10140">
    <property type="entry name" value="Toll/interleukin-1 receptor homology (TIR) domain"/>
    <property type="match status" value="1"/>
</dbReference>
<dbReference type="AlphaFoldDB" id="A0A9X3A129"/>
<dbReference type="SMART" id="SM00255">
    <property type="entry name" value="TIR"/>
    <property type="match status" value="1"/>
</dbReference>
<feature type="compositionally biased region" description="Basic and acidic residues" evidence="1">
    <location>
        <begin position="394"/>
        <end position="403"/>
    </location>
</feature>
<evidence type="ECO:0000256" key="2">
    <source>
        <dbReference type="SAM" id="Phobius"/>
    </source>
</evidence>
<protein>
    <submittedName>
        <fullName evidence="4">TIR domain-containing protein</fullName>
    </submittedName>
</protein>
<evidence type="ECO:0000313" key="5">
    <source>
        <dbReference type="Proteomes" id="UP001141259"/>
    </source>
</evidence>
<proteinExistence type="predicted"/>
<feature type="domain" description="TIR" evidence="3">
    <location>
        <begin position="1"/>
        <end position="123"/>
    </location>
</feature>
<dbReference type="GO" id="GO:0007165">
    <property type="term" value="P:signal transduction"/>
    <property type="evidence" value="ECO:0007669"/>
    <property type="project" value="InterPro"/>
</dbReference>
<dbReference type="EMBL" id="JANYMP010000004">
    <property type="protein sequence ID" value="MCS7477553.1"/>
    <property type="molecule type" value="Genomic_DNA"/>
</dbReference>
<feature type="region of interest" description="Disordered" evidence="1">
    <location>
        <begin position="371"/>
        <end position="403"/>
    </location>
</feature>
<dbReference type="Proteomes" id="UP001141259">
    <property type="component" value="Unassembled WGS sequence"/>
</dbReference>
<keyword evidence="2" id="KW-0812">Transmembrane</keyword>
<dbReference type="InterPro" id="IPR035897">
    <property type="entry name" value="Toll_tir_struct_dom_sf"/>
</dbReference>
<dbReference type="Pfam" id="PF13676">
    <property type="entry name" value="TIR_2"/>
    <property type="match status" value="1"/>
</dbReference>
<keyword evidence="2" id="KW-0472">Membrane</keyword>
<name>A0A9X3A129_9PSEU</name>
<evidence type="ECO:0000259" key="3">
    <source>
        <dbReference type="PROSITE" id="PS50104"/>
    </source>
</evidence>
<keyword evidence="2" id="KW-1133">Transmembrane helix</keyword>
<sequence>MFISYSHLADRPVAVALQQGLHRLAKRWFQVRALRVFRDDTSLAANPHLWTAITQGLSGSRFFLLVASRESAASEWVAKEVLFRRERSDPSSFLIVVTDGDVAWDGVSRDFDWAVTTALPRQLSGWFVDEPLWVRLDGARRGVQLSLRNAVFRAVVCKVASPVHGVPPDELDSVDIVRHRRANRVRAAAVVALVVLLVVSALLGVFAVRQRDEAVRQATAASVRAFAAEADALADRDPVLSARLALAAYRLDPAAEQARQGVLRALDRNRHHVRHLVQEPALTAGGAGRKVDTGLPGTVALSPDGAVLAVGARWTGGVRLWEVASGRELGALGEAPGNSDRLGPALRFGDDGATVSVSTADTVEVWDVATRTRLSSSPAPPSEQAPGSTTATSRDGRSIVRGDDDGRISLLDAGSTPVEVLAELPDVVVGVVVSDDGAVAAAVDVHGNVLTLRTRADLRSDVLAGPVAGDAPQLLPSPDGRRLLVVRTGVVELWRVDERGQVGTFPTTEAFAGTFSPPVAAFSPDGRRFAIRSGGEVVVRDSESFHVLGSEPASGDPVDVAKAFTGQVGGVVTVVDAAGALTAVLPDGTRRVSEDIGAGLIGTPPGGAGAVLVADQSGGGRLTSWTSSGAPVGESRVEAAPTGIAVSDDGRFVALDDEVVDMTTGQRTPLRGGAGSGVAGSVLSFAARGDVVLQQVLPSRDYSGGTRLLVWDRRGGALIGEFDDHSLVPVNPFEVASGVVGVGPGSAVAVRQDGAIVLLGVEPDGWARSLCGLVGDFDPDERRDRLGGVELGPVC</sequence>